<name>A0A4Q7M0E9_9MICO</name>
<evidence type="ECO:0000313" key="2">
    <source>
        <dbReference type="Proteomes" id="UP000293852"/>
    </source>
</evidence>
<gene>
    <name evidence="1" type="ORF">EV386_0273</name>
</gene>
<accession>A0A4Q7M0E9</accession>
<protein>
    <submittedName>
        <fullName evidence="1">Uncharacterized protein</fullName>
    </submittedName>
</protein>
<evidence type="ECO:0000313" key="1">
    <source>
        <dbReference type="EMBL" id="RZS60032.1"/>
    </source>
</evidence>
<proteinExistence type="predicted"/>
<dbReference type="EMBL" id="SGWX01000001">
    <property type="protein sequence ID" value="RZS60032.1"/>
    <property type="molecule type" value="Genomic_DNA"/>
</dbReference>
<reference evidence="1 2" key="1">
    <citation type="submission" date="2019-02" db="EMBL/GenBank/DDBJ databases">
        <title>Sequencing the genomes of 1000 actinobacteria strains.</title>
        <authorList>
            <person name="Klenk H.-P."/>
        </authorList>
    </citation>
    <scope>NUCLEOTIDE SEQUENCE [LARGE SCALE GENOMIC DNA]</scope>
    <source>
        <strain evidence="1 2">DSM 16932</strain>
    </source>
</reference>
<organism evidence="1 2">
    <name type="scientific">Xylanimonas ulmi</name>
    <dbReference type="NCBI Taxonomy" id="228973"/>
    <lineage>
        <taxon>Bacteria</taxon>
        <taxon>Bacillati</taxon>
        <taxon>Actinomycetota</taxon>
        <taxon>Actinomycetes</taxon>
        <taxon>Micrococcales</taxon>
        <taxon>Promicromonosporaceae</taxon>
        <taxon>Xylanimonas</taxon>
    </lineage>
</organism>
<keyword evidence="2" id="KW-1185">Reference proteome</keyword>
<comment type="caution">
    <text evidence="1">The sequence shown here is derived from an EMBL/GenBank/DDBJ whole genome shotgun (WGS) entry which is preliminary data.</text>
</comment>
<sequence>MHLRACSELTAGNDIDMLHRTLRVRRLAEDLPREAAGRIRTVRPPRVHARSGPALVVDDEGFPLDFDDYDEPGA</sequence>
<dbReference type="AlphaFoldDB" id="A0A4Q7M0E9"/>
<dbReference type="Proteomes" id="UP000293852">
    <property type="component" value="Unassembled WGS sequence"/>
</dbReference>